<evidence type="ECO:0000256" key="5">
    <source>
        <dbReference type="ARBA" id="ARBA00022692"/>
    </source>
</evidence>
<evidence type="ECO:0000313" key="9">
    <source>
        <dbReference type="EMBL" id="OLF13657.1"/>
    </source>
</evidence>
<keyword evidence="5 8" id="KW-0812">Transmembrane</keyword>
<dbReference type="Proteomes" id="UP000185696">
    <property type="component" value="Unassembled WGS sequence"/>
</dbReference>
<evidence type="ECO:0000256" key="4">
    <source>
        <dbReference type="ARBA" id="ARBA00022475"/>
    </source>
</evidence>
<evidence type="ECO:0000256" key="2">
    <source>
        <dbReference type="ARBA" id="ARBA00010735"/>
    </source>
</evidence>
<dbReference type="PANTHER" id="PTHR34979">
    <property type="entry name" value="INNER MEMBRANE PROTEIN YGAZ"/>
    <property type="match status" value="1"/>
</dbReference>
<accession>A0A7Z1B1B3</accession>
<dbReference type="OrthoDB" id="5195391at2"/>
<dbReference type="GO" id="GO:1903785">
    <property type="term" value="P:L-valine transmembrane transport"/>
    <property type="evidence" value="ECO:0007669"/>
    <property type="project" value="TreeGrafter"/>
</dbReference>
<feature type="transmembrane region" description="Helical" evidence="8">
    <location>
        <begin position="128"/>
        <end position="155"/>
    </location>
</feature>
<gene>
    <name evidence="9" type="ORF">BLA60_00125</name>
</gene>
<sequence length="232" mass="23781">MRSIWRTLTPPLRRDLLALSGAILVVGTSFGTIAVAAGLPWWMASLMSVVVFAGGSQFMVVGVVAAGGGLVTAVLGALLLNARHLPFGLAIGPVLGRTWPARLLGSHLLIDESVAFAMAQSEPRRARAVYWAAGLALFVSWNIGCVAGAMAGQVIGDPDALGLDAAFPAALLALVLPALRETRVRRASLLGAGVALAATPFLPPGVPVLLALVGLVMLVPTPTGRDRAEAAT</sequence>
<evidence type="ECO:0000313" key="10">
    <source>
        <dbReference type="Proteomes" id="UP000185696"/>
    </source>
</evidence>
<keyword evidence="7 8" id="KW-0472">Membrane</keyword>
<evidence type="ECO:0000256" key="6">
    <source>
        <dbReference type="ARBA" id="ARBA00022989"/>
    </source>
</evidence>
<keyword evidence="10" id="KW-1185">Reference proteome</keyword>
<evidence type="ECO:0000256" key="1">
    <source>
        <dbReference type="ARBA" id="ARBA00004651"/>
    </source>
</evidence>
<proteinExistence type="inferred from homology"/>
<comment type="caution">
    <text evidence="9">The sequence shown here is derived from an EMBL/GenBank/DDBJ whole genome shotgun (WGS) entry which is preliminary data.</text>
</comment>
<evidence type="ECO:0000256" key="8">
    <source>
        <dbReference type="SAM" id="Phobius"/>
    </source>
</evidence>
<keyword evidence="4" id="KW-1003">Cell membrane</keyword>
<dbReference type="AlphaFoldDB" id="A0A7Z1B1B3"/>
<feature type="transmembrane region" description="Helical" evidence="8">
    <location>
        <begin position="191"/>
        <end position="219"/>
    </location>
</feature>
<keyword evidence="6 8" id="KW-1133">Transmembrane helix</keyword>
<keyword evidence="3" id="KW-0813">Transport</keyword>
<dbReference type="EMBL" id="MSIF01000001">
    <property type="protein sequence ID" value="OLF13657.1"/>
    <property type="molecule type" value="Genomic_DNA"/>
</dbReference>
<comment type="subcellular location">
    <subcellularLocation>
        <location evidence="1">Cell membrane</location>
        <topology evidence="1">Multi-pass membrane protein</topology>
    </subcellularLocation>
</comment>
<dbReference type="RefSeq" id="WP_075130608.1">
    <property type="nucleotide sequence ID" value="NZ_MSIF01000001.1"/>
</dbReference>
<comment type="similarity">
    <text evidence="2">Belongs to the AzlC family.</text>
</comment>
<feature type="transmembrane region" description="Helical" evidence="8">
    <location>
        <begin position="60"/>
        <end position="80"/>
    </location>
</feature>
<feature type="transmembrane region" description="Helical" evidence="8">
    <location>
        <begin position="161"/>
        <end position="179"/>
    </location>
</feature>
<evidence type="ECO:0000256" key="7">
    <source>
        <dbReference type="ARBA" id="ARBA00023136"/>
    </source>
</evidence>
<organism evidence="9 10">
    <name type="scientific">Actinophytocola xinjiangensis</name>
    <dbReference type="NCBI Taxonomy" id="485602"/>
    <lineage>
        <taxon>Bacteria</taxon>
        <taxon>Bacillati</taxon>
        <taxon>Actinomycetota</taxon>
        <taxon>Actinomycetes</taxon>
        <taxon>Pseudonocardiales</taxon>
        <taxon>Pseudonocardiaceae</taxon>
    </lineage>
</organism>
<evidence type="ECO:0000256" key="3">
    <source>
        <dbReference type="ARBA" id="ARBA00022448"/>
    </source>
</evidence>
<protein>
    <submittedName>
        <fullName evidence="9">Branched-chain amino acid permease</fullName>
    </submittedName>
</protein>
<reference evidence="9 10" key="1">
    <citation type="submission" date="2016-12" db="EMBL/GenBank/DDBJ databases">
        <title>The draft genome sequence of Actinophytocola xinjiangensis.</title>
        <authorList>
            <person name="Wang W."/>
            <person name="Yuan L."/>
        </authorList>
    </citation>
    <scope>NUCLEOTIDE SEQUENCE [LARGE SCALE GENOMIC DNA]</scope>
    <source>
        <strain evidence="9 10">CGMCC 4.4663</strain>
    </source>
</reference>
<name>A0A7Z1B1B3_9PSEU</name>
<dbReference type="InterPro" id="IPR011606">
    <property type="entry name" value="Brnchd-chn_aa_trnsp_permease"/>
</dbReference>
<dbReference type="Pfam" id="PF03591">
    <property type="entry name" value="AzlC"/>
    <property type="match status" value="1"/>
</dbReference>
<dbReference type="PANTHER" id="PTHR34979:SF1">
    <property type="entry name" value="INNER MEMBRANE PROTEIN YGAZ"/>
    <property type="match status" value="1"/>
</dbReference>
<dbReference type="GO" id="GO:0005886">
    <property type="term" value="C:plasma membrane"/>
    <property type="evidence" value="ECO:0007669"/>
    <property type="project" value="UniProtKB-SubCell"/>
</dbReference>